<dbReference type="EMBL" id="JAPFFF010000001">
    <property type="protein sequence ID" value="KAK8900504.1"/>
    <property type="molecule type" value="Genomic_DNA"/>
</dbReference>
<dbReference type="SUPFAM" id="SSF48371">
    <property type="entry name" value="ARM repeat"/>
    <property type="match status" value="1"/>
</dbReference>
<comment type="caution">
    <text evidence="1">The sequence shown here is derived from an EMBL/GenBank/DDBJ whole genome shotgun (WGS) entry which is preliminary data.</text>
</comment>
<dbReference type="Proteomes" id="UP001470230">
    <property type="component" value="Unassembled WGS sequence"/>
</dbReference>
<proteinExistence type="predicted"/>
<protein>
    <submittedName>
        <fullName evidence="1">Uncharacterized protein</fullName>
    </submittedName>
</protein>
<accession>A0ABR2LAY5</accession>
<name>A0ABR2LAY5_9EUKA</name>
<gene>
    <name evidence="1" type="ORF">M9Y10_002831</name>
</gene>
<sequence length="465" mass="54986">MTEIYKLIPPPHTVADQSKECNQTNEPEKKEIDINDNYMIALKNIFDLFNEKQYEPIFNEILNFCRYLEDKKIPEEIPYLYQFHTIDIIINLCNDPLIKQNIQALEIIFHLMYILTQESSFCFAIPIDLLASFLNLDLIYQYSNWYFKLLSNYVLQPNTFKPINIIDILPHIQKVNNEKQILKILNFLEILSKFKFLGENTNFKPYEISDLSQAITLITGYCASSIEKKRRRDNSIIRSATVIFERLTRKHLLPLELFESLKIDCIFMNICDFGYSNYYPKLIKFIGYFIYYYKKIPFELEFSVLADTIFNGSDLNQYKYNLWTLYNSIKIDNSALIKNDTDTFSTIDTICSYLYNGMDSMDFLIKKQAVLLLALIYSCFPLEKLRNEASLETALQLFLQFSEDPEDNDMIENIFDALIHIHKFLCTKPQLKSESLIPLFYECKESLIQIYLNLDPNRYQLLQNM</sequence>
<evidence type="ECO:0000313" key="2">
    <source>
        <dbReference type="Proteomes" id="UP001470230"/>
    </source>
</evidence>
<keyword evidence="2" id="KW-1185">Reference proteome</keyword>
<reference evidence="1 2" key="1">
    <citation type="submission" date="2024-04" db="EMBL/GenBank/DDBJ databases">
        <title>Tritrichomonas musculus Genome.</title>
        <authorList>
            <person name="Alves-Ferreira E."/>
            <person name="Grigg M."/>
            <person name="Lorenzi H."/>
            <person name="Galac M."/>
        </authorList>
    </citation>
    <scope>NUCLEOTIDE SEQUENCE [LARGE SCALE GENOMIC DNA]</scope>
    <source>
        <strain evidence="1 2">EAF2021</strain>
    </source>
</reference>
<organism evidence="1 2">
    <name type="scientific">Tritrichomonas musculus</name>
    <dbReference type="NCBI Taxonomy" id="1915356"/>
    <lineage>
        <taxon>Eukaryota</taxon>
        <taxon>Metamonada</taxon>
        <taxon>Parabasalia</taxon>
        <taxon>Tritrichomonadida</taxon>
        <taxon>Tritrichomonadidae</taxon>
        <taxon>Tritrichomonas</taxon>
    </lineage>
</organism>
<evidence type="ECO:0000313" key="1">
    <source>
        <dbReference type="EMBL" id="KAK8900504.1"/>
    </source>
</evidence>
<dbReference type="InterPro" id="IPR016024">
    <property type="entry name" value="ARM-type_fold"/>
</dbReference>